<evidence type="ECO:0000256" key="1">
    <source>
        <dbReference type="SAM" id="MobiDB-lite"/>
    </source>
</evidence>
<reference evidence="3 4" key="1">
    <citation type="submission" date="2016-05" db="EMBL/GenBank/DDBJ databases">
        <title>First whole genome sequencing of Entamoeba histolytica HM1:IMSS-clone-6.</title>
        <authorList>
            <person name="Mukherjee Avik.K."/>
            <person name="Izumyama S."/>
            <person name="Nakada-Tsukui K."/>
            <person name="Nozaki T."/>
        </authorList>
    </citation>
    <scope>NUCLEOTIDE SEQUENCE [LARGE SCALE GENOMIC DNA]</scope>
    <source>
        <strain evidence="3 4">HM1:IMSS clone 6</strain>
    </source>
</reference>
<evidence type="ECO:0000313" key="4">
    <source>
        <dbReference type="Proteomes" id="UP000078387"/>
    </source>
</evidence>
<dbReference type="SUPFAM" id="SSF48366">
    <property type="entry name" value="Ras GEF"/>
    <property type="match status" value="1"/>
</dbReference>
<organism evidence="3 4">
    <name type="scientific">Entamoeba histolytica</name>
    <dbReference type="NCBI Taxonomy" id="5759"/>
    <lineage>
        <taxon>Eukaryota</taxon>
        <taxon>Amoebozoa</taxon>
        <taxon>Evosea</taxon>
        <taxon>Archamoebae</taxon>
        <taxon>Mastigamoebida</taxon>
        <taxon>Entamoebidae</taxon>
        <taxon>Entamoeba</taxon>
    </lineage>
</organism>
<dbReference type="AlphaFoldDB" id="A0A5K1UDN2"/>
<dbReference type="InterPro" id="IPR023578">
    <property type="entry name" value="Ras_GEF_dom_sf"/>
</dbReference>
<dbReference type="VEuPathDB" id="AmoebaDB:EHI8A_116860"/>
<dbReference type="GO" id="GO:0005085">
    <property type="term" value="F:guanyl-nucleotide exchange factor activity"/>
    <property type="evidence" value="ECO:0007669"/>
    <property type="project" value="InterPro"/>
</dbReference>
<dbReference type="Pfam" id="PF00617">
    <property type="entry name" value="RasGEF"/>
    <property type="match status" value="1"/>
</dbReference>
<dbReference type="EMBL" id="BDEQ01000001">
    <property type="protein sequence ID" value="GAT94800.1"/>
    <property type="molecule type" value="Genomic_DNA"/>
</dbReference>
<proteinExistence type="predicted"/>
<feature type="domain" description="Ras-GEF" evidence="2">
    <location>
        <begin position="411"/>
        <end position="553"/>
    </location>
</feature>
<sequence>MSISAKDISPRYCLVAGIDNISFSQLDMTIEEYSTNHHSKMYSPSISPTLSKSFKEEATSLKKKKRLSGLSSLFVKRKPDRSVTPPNRIEQQRMVINLLKNTCDKYKSVIDLVKKWKFVVVENIDIWEFTDDRMVFWRQDRLNREIIILITNLVIEKKMPLNYAQTILFGEGEEIGERETTLLNSLLQNHEKIFDTQGDPFFSNDGNILTISPKKLFEGALDIYEVHGLLPLFTKIYQFVGKEKLFLEWCCEIAKKIESYATQYGEIHCVHLKRKILEILVKNFLETLDEELPLNVKDDLRNCFNNCHYSRTIRNYVLNLFGEKFNEEVDISSPVSIIVTDKDSLVLKKEKKTPRNKHTSKSHIYKSTKGSPHDSLKEPIGDDPYISYVTDEKSIVNVYVDNILTIHPQILAQQLTVYDSFNFEKLKICEFNEKELTHTFVSYQKRLDVIILLIKKLITDQSSLQYFITVSKECLVINEFNLSHIIKITVDEKMKELKLNESQLNSNSLDAYRQINELFSSVKNYNNYKKELNSLISITPRIPVYSFWINDMNGFEISSIHDDPFGMVDFQILTDIADYVNLMTVAQKIPFPYSVNPCFQFFFHSLL</sequence>
<dbReference type="VEuPathDB" id="AmoebaDB:EHI5A_075700"/>
<accession>A0A5K1UDN2</accession>
<dbReference type="Gene3D" id="1.10.840.10">
    <property type="entry name" value="Ras guanine-nucleotide exchange factors catalytic domain"/>
    <property type="match status" value="1"/>
</dbReference>
<protein>
    <recommendedName>
        <fullName evidence="2">Ras-GEF domain-containing protein</fullName>
    </recommendedName>
</protein>
<feature type="compositionally biased region" description="Basic residues" evidence="1">
    <location>
        <begin position="350"/>
        <end position="366"/>
    </location>
</feature>
<dbReference type="InterPro" id="IPR001895">
    <property type="entry name" value="RASGEF_cat_dom"/>
</dbReference>
<dbReference type="Proteomes" id="UP000078387">
    <property type="component" value="Unassembled WGS sequence"/>
</dbReference>
<gene>
    <name evidence="3" type="ORF">CL6EHI_100380</name>
</gene>
<name>A0A5K1UDN2_ENTHI</name>
<dbReference type="VEuPathDB" id="AmoebaDB:KM1_087970"/>
<dbReference type="InterPro" id="IPR036964">
    <property type="entry name" value="RASGEF_cat_dom_sf"/>
</dbReference>
<dbReference type="VEuPathDB" id="AmoebaDB:EHI7A_045720"/>
<dbReference type="GO" id="GO:0007264">
    <property type="term" value="P:small GTPase-mediated signal transduction"/>
    <property type="evidence" value="ECO:0007669"/>
    <property type="project" value="InterPro"/>
</dbReference>
<evidence type="ECO:0000313" key="3">
    <source>
        <dbReference type="EMBL" id="GAT94800.1"/>
    </source>
</evidence>
<dbReference type="VEuPathDB" id="AmoebaDB:EHI_100380"/>
<dbReference type="OMA" id="DDYRQIN"/>
<comment type="caution">
    <text evidence="3">The sequence shown here is derived from an EMBL/GenBank/DDBJ whole genome shotgun (WGS) entry which is preliminary data.</text>
</comment>
<feature type="region of interest" description="Disordered" evidence="1">
    <location>
        <begin position="350"/>
        <end position="378"/>
    </location>
</feature>
<evidence type="ECO:0000259" key="2">
    <source>
        <dbReference type="Pfam" id="PF00617"/>
    </source>
</evidence>